<feature type="compositionally biased region" description="Basic and acidic residues" evidence="1">
    <location>
        <begin position="295"/>
        <end position="309"/>
    </location>
</feature>
<feature type="compositionally biased region" description="Low complexity" evidence="1">
    <location>
        <begin position="311"/>
        <end position="323"/>
    </location>
</feature>
<reference evidence="2" key="1">
    <citation type="submission" date="2020-02" db="EMBL/GenBank/DDBJ databases">
        <authorList>
            <person name="Meier V. D."/>
        </authorList>
    </citation>
    <scope>NUCLEOTIDE SEQUENCE</scope>
    <source>
        <strain evidence="2">AVDCRST_MAG48</strain>
    </source>
</reference>
<proteinExistence type="predicted"/>
<feature type="region of interest" description="Disordered" evidence="1">
    <location>
        <begin position="1"/>
        <end position="173"/>
    </location>
</feature>
<dbReference type="AlphaFoldDB" id="A0A6J4L060"/>
<evidence type="ECO:0000313" key="2">
    <source>
        <dbReference type="EMBL" id="CAA9319227.1"/>
    </source>
</evidence>
<feature type="compositionally biased region" description="Basic residues" evidence="1">
    <location>
        <begin position="1"/>
        <end position="12"/>
    </location>
</feature>
<organism evidence="2">
    <name type="scientific">uncultured Friedmanniella sp</name>
    <dbReference type="NCBI Taxonomy" id="335381"/>
    <lineage>
        <taxon>Bacteria</taxon>
        <taxon>Bacillati</taxon>
        <taxon>Actinomycetota</taxon>
        <taxon>Actinomycetes</taxon>
        <taxon>Propionibacteriales</taxon>
        <taxon>Nocardioidaceae</taxon>
        <taxon>Friedmanniella</taxon>
        <taxon>environmental samples</taxon>
    </lineage>
</organism>
<feature type="non-terminal residue" evidence="2">
    <location>
        <position position="323"/>
    </location>
</feature>
<feature type="region of interest" description="Disordered" evidence="1">
    <location>
        <begin position="295"/>
        <end position="323"/>
    </location>
</feature>
<name>A0A6J4L060_9ACTN</name>
<evidence type="ECO:0000256" key="1">
    <source>
        <dbReference type="SAM" id="MobiDB-lite"/>
    </source>
</evidence>
<accession>A0A6J4L060</accession>
<gene>
    <name evidence="2" type="ORF">AVDCRST_MAG48-2534</name>
</gene>
<dbReference type="EMBL" id="CADCTS010000365">
    <property type="protein sequence ID" value="CAA9319227.1"/>
    <property type="molecule type" value="Genomic_DNA"/>
</dbReference>
<feature type="compositionally biased region" description="Low complexity" evidence="1">
    <location>
        <begin position="159"/>
        <end position="173"/>
    </location>
</feature>
<feature type="compositionally biased region" description="Low complexity" evidence="1">
    <location>
        <begin position="55"/>
        <end position="66"/>
    </location>
</feature>
<sequence>GRPHPRAAHRRPPTTTRHQRPEDAEVQQARGDRRLPLHLPLDHRLPGLHPRRDGLQPLHLLQLLQPGEEHDPPRRAGELPGADRRPQGRALAEEHPVLRGHGGAAGDRLRAAAGRSAEQGQPGRGDLPHALLPAEDDALGGHRGRVLPAAERQHGRDQPGPGAAGDPGPAVADRPVVGEALDRADDAVGRQRHHGDLPGRPQERAARALRGRLAGRRRPGPAVLHHHGADDLERDLLQRHRAHHRGPAGVRPGLPAVLARPEQRLAGVVAVLRHLPLPAGLPHLRLRVRRGDGLAPVRDHHDHHGHPDPLRQPLRLLRGRPGL</sequence>
<feature type="compositionally biased region" description="Basic and acidic residues" evidence="1">
    <location>
        <begin position="67"/>
        <end position="97"/>
    </location>
</feature>
<protein>
    <submittedName>
        <fullName evidence="2">ABC transporter, permease protein 1 (Cluster 1, maltose/g3p/polyamine/iron)</fullName>
    </submittedName>
</protein>
<feature type="non-terminal residue" evidence="2">
    <location>
        <position position="1"/>
    </location>
</feature>
<feature type="compositionally biased region" description="Basic and acidic residues" evidence="1">
    <location>
        <begin position="30"/>
        <end position="54"/>
    </location>
</feature>